<dbReference type="PROSITE" id="PS00036">
    <property type="entry name" value="BZIP_BASIC"/>
    <property type="match status" value="1"/>
</dbReference>
<sequence>MSNHTYAYGAPPPAQDPTRNYTNHSTSSAFSSSANPDEDWTKISDLAERRRIQNRIAQRNYRKKLKKRLEDLERRAGSSEDASSSGNETPSPPTKTKRTQTTKVQQRQSPPAPAKPAAMQSQYTPPMHPDDEYLFPSSSYDERQRSHSPPMFAYSTYPPPPDEQMMMPSYGAVQQGYRPMPTESYPEYLSPQPPASVPVTLPSMTHFSDAIKREPAPYPGAPVDEGLPPYISYNGYPLPGMDMAAAGGHASPYDQLPHVSASPSSPSRPTQPFSRHF</sequence>
<dbReference type="Proteomes" id="UP001305647">
    <property type="component" value="Unassembled WGS sequence"/>
</dbReference>
<dbReference type="InterPro" id="IPR052635">
    <property type="entry name" value="Sec_Metab_Biosynth_Reg"/>
</dbReference>
<dbReference type="Gene3D" id="1.20.5.170">
    <property type="match status" value="1"/>
</dbReference>
<accession>A0AAN6Q4B4</accession>
<comment type="caution">
    <text evidence="3">The sequence shown here is derived from an EMBL/GenBank/DDBJ whole genome shotgun (WGS) entry which is preliminary data.</text>
</comment>
<reference evidence="3" key="2">
    <citation type="submission" date="2023-05" db="EMBL/GenBank/DDBJ databases">
        <authorList>
            <consortium name="Lawrence Berkeley National Laboratory"/>
            <person name="Steindorff A."/>
            <person name="Hensen N."/>
            <person name="Bonometti L."/>
            <person name="Westerberg I."/>
            <person name="Brannstrom I.O."/>
            <person name="Guillou S."/>
            <person name="Cros-Aarteil S."/>
            <person name="Calhoun S."/>
            <person name="Haridas S."/>
            <person name="Kuo A."/>
            <person name="Mondo S."/>
            <person name="Pangilinan J."/>
            <person name="Riley R."/>
            <person name="Labutti K."/>
            <person name="Andreopoulos B."/>
            <person name="Lipzen A."/>
            <person name="Chen C."/>
            <person name="Yanf M."/>
            <person name="Daum C."/>
            <person name="Ng V."/>
            <person name="Clum A."/>
            <person name="Ohm R."/>
            <person name="Martin F."/>
            <person name="Silar P."/>
            <person name="Natvig D."/>
            <person name="Lalanne C."/>
            <person name="Gautier V."/>
            <person name="Ament-Velasquez S.L."/>
            <person name="Kruys A."/>
            <person name="Hutchinson M.I."/>
            <person name="Powell A.J."/>
            <person name="Barry K."/>
            <person name="Miller A.N."/>
            <person name="Grigoriev I.V."/>
            <person name="Debuchy R."/>
            <person name="Gladieux P."/>
            <person name="Thoren M.H."/>
            <person name="Johannesson H."/>
        </authorList>
    </citation>
    <scope>NUCLEOTIDE SEQUENCE</scope>
    <source>
        <strain evidence="3">CBS 757.83</strain>
    </source>
</reference>
<dbReference type="PANTHER" id="PTHR39607:SF1">
    <property type="entry name" value="B-ZIP TRANSCRIPTION FACTOR (EUROFUNG)"/>
    <property type="match status" value="1"/>
</dbReference>
<feature type="compositionally biased region" description="Low complexity" evidence="1">
    <location>
        <begin position="25"/>
        <end position="34"/>
    </location>
</feature>
<proteinExistence type="predicted"/>
<feature type="region of interest" description="Disordered" evidence="1">
    <location>
        <begin position="244"/>
        <end position="277"/>
    </location>
</feature>
<dbReference type="AlphaFoldDB" id="A0AAN6Q4B4"/>
<keyword evidence="4" id="KW-1185">Reference proteome</keyword>
<dbReference type="CDD" id="cd14688">
    <property type="entry name" value="bZIP_YAP"/>
    <property type="match status" value="1"/>
</dbReference>
<organism evidence="3 4">
    <name type="scientific">Parathielavia hyrcaniae</name>
    <dbReference type="NCBI Taxonomy" id="113614"/>
    <lineage>
        <taxon>Eukaryota</taxon>
        <taxon>Fungi</taxon>
        <taxon>Dikarya</taxon>
        <taxon>Ascomycota</taxon>
        <taxon>Pezizomycotina</taxon>
        <taxon>Sordariomycetes</taxon>
        <taxon>Sordariomycetidae</taxon>
        <taxon>Sordariales</taxon>
        <taxon>Chaetomiaceae</taxon>
        <taxon>Parathielavia</taxon>
    </lineage>
</organism>
<feature type="compositionally biased region" description="Polar residues" evidence="1">
    <location>
        <begin position="261"/>
        <end position="277"/>
    </location>
</feature>
<evidence type="ECO:0000256" key="1">
    <source>
        <dbReference type="SAM" id="MobiDB-lite"/>
    </source>
</evidence>
<evidence type="ECO:0000313" key="3">
    <source>
        <dbReference type="EMBL" id="KAK4103283.1"/>
    </source>
</evidence>
<dbReference type="SUPFAM" id="SSF57959">
    <property type="entry name" value="Leucine zipper domain"/>
    <property type="match status" value="1"/>
</dbReference>
<feature type="region of interest" description="Disordered" evidence="1">
    <location>
        <begin position="1"/>
        <end position="201"/>
    </location>
</feature>
<dbReference type="PANTHER" id="PTHR39607">
    <property type="entry name" value="XANTHOCILLIN BIOSYNTHESIS CLUSTER TRANSCRIPTION FACTOR XANC-RELATED"/>
    <property type="match status" value="1"/>
</dbReference>
<feature type="domain" description="BZIP" evidence="2">
    <location>
        <begin position="49"/>
        <end position="64"/>
    </location>
</feature>
<evidence type="ECO:0000259" key="2">
    <source>
        <dbReference type="PROSITE" id="PS00036"/>
    </source>
</evidence>
<dbReference type="EMBL" id="MU863629">
    <property type="protein sequence ID" value="KAK4103283.1"/>
    <property type="molecule type" value="Genomic_DNA"/>
</dbReference>
<name>A0AAN6Q4B4_9PEZI</name>
<reference evidence="3" key="1">
    <citation type="journal article" date="2023" name="Mol. Phylogenet. Evol.">
        <title>Genome-scale phylogeny and comparative genomics of the fungal order Sordariales.</title>
        <authorList>
            <person name="Hensen N."/>
            <person name="Bonometti L."/>
            <person name="Westerberg I."/>
            <person name="Brannstrom I.O."/>
            <person name="Guillou S."/>
            <person name="Cros-Aarteil S."/>
            <person name="Calhoun S."/>
            <person name="Haridas S."/>
            <person name="Kuo A."/>
            <person name="Mondo S."/>
            <person name="Pangilinan J."/>
            <person name="Riley R."/>
            <person name="LaButti K."/>
            <person name="Andreopoulos B."/>
            <person name="Lipzen A."/>
            <person name="Chen C."/>
            <person name="Yan M."/>
            <person name="Daum C."/>
            <person name="Ng V."/>
            <person name="Clum A."/>
            <person name="Steindorff A."/>
            <person name="Ohm R.A."/>
            <person name="Martin F."/>
            <person name="Silar P."/>
            <person name="Natvig D.O."/>
            <person name="Lalanne C."/>
            <person name="Gautier V."/>
            <person name="Ament-Velasquez S.L."/>
            <person name="Kruys A."/>
            <person name="Hutchinson M.I."/>
            <person name="Powell A.J."/>
            <person name="Barry K."/>
            <person name="Miller A.N."/>
            <person name="Grigoriev I.V."/>
            <person name="Debuchy R."/>
            <person name="Gladieux P."/>
            <person name="Hiltunen Thoren M."/>
            <person name="Johannesson H."/>
        </authorList>
    </citation>
    <scope>NUCLEOTIDE SEQUENCE</scope>
    <source>
        <strain evidence="3">CBS 757.83</strain>
    </source>
</reference>
<evidence type="ECO:0000313" key="4">
    <source>
        <dbReference type="Proteomes" id="UP001305647"/>
    </source>
</evidence>
<gene>
    <name evidence="3" type="ORF">N658DRAFT_494612</name>
</gene>
<dbReference type="InterPro" id="IPR004827">
    <property type="entry name" value="bZIP"/>
</dbReference>
<protein>
    <recommendedName>
        <fullName evidence="2">BZIP domain-containing protein</fullName>
    </recommendedName>
</protein>
<dbReference type="InterPro" id="IPR046347">
    <property type="entry name" value="bZIP_sf"/>
</dbReference>
<dbReference type="GO" id="GO:0003700">
    <property type="term" value="F:DNA-binding transcription factor activity"/>
    <property type="evidence" value="ECO:0007669"/>
    <property type="project" value="InterPro"/>
</dbReference>
<feature type="compositionally biased region" description="Basic and acidic residues" evidence="1">
    <location>
        <begin position="68"/>
        <end position="78"/>
    </location>
</feature>
<feature type="compositionally biased region" description="Basic and acidic residues" evidence="1">
    <location>
        <begin position="39"/>
        <end position="51"/>
    </location>
</feature>